<feature type="compositionally biased region" description="Polar residues" evidence="1">
    <location>
        <begin position="482"/>
        <end position="491"/>
    </location>
</feature>
<evidence type="ECO:0008006" key="4">
    <source>
        <dbReference type="Google" id="ProtNLM"/>
    </source>
</evidence>
<feature type="compositionally biased region" description="Basic and acidic residues" evidence="1">
    <location>
        <begin position="567"/>
        <end position="576"/>
    </location>
</feature>
<feature type="compositionally biased region" description="Basic and acidic residues" evidence="1">
    <location>
        <begin position="460"/>
        <end position="477"/>
    </location>
</feature>
<feature type="region of interest" description="Disordered" evidence="1">
    <location>
        <begin position="388"/>
        <end position="576"/>
    </location>
</feature>
<name>A0A6A6X0S3_9PLEO</name>
<feature type="compositionally biased region" description="Basic and acidic residues" evidence="1">
    <location>
        <begin position="492"/>
        <end position="526"/>
    </location>
</feature>
<organism evidence="2 3">
    <name type="scientific">Melanomma pulvis-pyrius CBS 109.77</name>
    <dbReference type="NCBI Taxonomy" id="1314802"/>
    <lineage>
        <taxon>Eukaryota</taxon>
        <taxon>Fungi</taxon>
        <taxon>Dikarya</taxon>
        <taxon>Ascomycota</taxon>
        <taxon>Pezizomycotina</taxon>
        <taxon>Dothideomycetes</taxon>
        <taxon>Pleosporomycetidae</taxon>
        <taxon>Pleosporales</taxon>
        <taxon>Melanommataceae</taxon>
        <taxon>Melanomma</taxon>
    </lineage>
</organism>
<gene>
    <name evidence="2" type="ORF">K505DRAFT_89250</name>
</gene>
<proteinExistence type="predicted"/>
<feature type="compositionally biased region" description="Low complexity" evidence="1">
    <location>
        <begin position="158"/>
        <end position="175"/>
    </location>
</feature>
<evidence type="ECO:0000313" key="2">
    <source>
        <dbReference type="EMBL" id="KAF2789798.1"/>
    </source>
</evidence>
<feature type="region of interest" description="Disordered" evidence="1">
    <location>
        <begin position="158"/>
        <end position="332"/>
    </location>
</feature>
<feature type="compositionally biased region" description="Polar residues" evidence="1">
    <location>
        <begin position="189"/>
        <end position="199"/>
    </location>
</feature>
<dbReference type="OrthoDB" id="1162399at2759"/>
<feature type="compositionally biased region" description="Basic and acidic residues" evidence="1">
    <location>
        <begin position="314"/>
        <end position="326"/>
    </location>
</feature>
<sequence length="576" mass="63686">MSLSAKYQAFLNSPSAGALADSATLHYITTLTSINDAAAILKHLAVQEKLVRKTGENVLSVVEGAHELALDVETTLEFLSGGGAYLPGLDDNFVSDRIVTFPMVHIVHFDKSQKIVQVRLYWDQGSLLKQIDVIGARARNWPIRDGKDQTRLIVRNAAAVAQPESAASSRRSTTSRGREHDEVSVQERPASSRSATNDPHATLALFQPRDVSQDEGNSYSNRPVAPRATSMKPAPRDYGELFAGAEALPSGGEPTPAKQAGIPAKSGGGKNFKPSRLFEQDTEEERAMATPMSVKTNSKKYNHFDFGNNDDDETTPKVRETAASKEKSKHASQWKFEDFVTPEKPKTKILAQAVRHIGWSDDEVGPFFQPEYLQDETSPVRRPIVHKARPDADPHFQFVDESTPAAERVKDVPGKGRLHNKGLGLYRDHVTHTTSDDEEEDATKGDVKRPLGDVTTAIKNENRSKDFGAQWEMKDTDGQEDTYASFNGRHQNATEDRKQALKSMDPHWGHYEESPEQTKKEKENKRSNGIKTSGNGMGGKKGTDRGWAIGDSDDESEKVRKATKVPEAGHKGFWDF</sequence>
<evidence type="ECO:0000313" key="3">
    <source>
        <dbReference type="Proteomes" id="UP000799757"/>
    </source>
</evidence>
<dbReference type="Gene3D" id="3.10.450.50">
    <property type="match status" value="1"/>
</dbReference>
<keyword evidence="3" id="KW-1185">Reference proteome</keyword>
<feature type="compositionally biased region" description="Basic and acidic residues" evidence="1">
    <location>
        <begin position="176"/>
        <end position="185"/>
    </location>
</feature>
<dbReference type="InterPro" id="IPR032710">
    <property type="entry name" value="NTF2-like_dom_sf"/>
</dbReference>
<feature type="compositionally biased region" description="Basic and acidic residues" evidence="1">
    <location>
        <begin position="426"/>
        <end position="435"/>
    </location>
</feature>
<dbReference type="EMBL" id="MU002112">
    <property type="protein sequence ID" value="KAF2789798.1"/>
    <property type="molecule type" value="Genomic_DNA"/>
</dbReference>
<evidence type="ECO:0000256" key="1">
    <source>
        <dbReference type="SAM" id="MobiDB-lite"/>
    </source>
</evidence>
<feature type="compositionally biased region" description="Basic and acidic residues" evidence="1">
    <location>
        <begin position="442"/>
        <end position="451"/>
    </location>
</feature>
<dbReference type="SUPFAM" id="SSF54427">
    <property type="entry name" value="NTF2-like"/>
    <property type="match status" value="1"/>
</dbReference>
<reference evidence="2" key="1">
    <citation type="journal article" date="2020" name="Stud. Mycol.">
        <title>101 Dothideomycetes genomes: a test case for predicting lifestyles and emergence of pathogens.</title>
        <authorList>
            <person name="Haridas S."/>
            <person name="Albert R."/>
            <person name="Binder M."/>
            <person name="Bloem J."/>
            <person name="Labutti K."/>
            <person name="Salamov A."/>
            <person name="Andreopoulos B."/>
            <person name="Baker S."/>
            <person name="Barry K."/>
            <person name="Bills G."/>
            <person name="Bluhm B."/>
            <person name="Cannon C."/>
            <person name="Castanera R."/>
            <person name="Culley D."/>
            <person name="Daum C."/>
            <person name="Ezra D."/>
            <person name="Gonzalez J."/>
            <person name="Henrissat B."/>
            <person name="Kuo A."/>
            <person name="Liang C."/>
            <person name="Lipzen A."/>
            <person name="Lutzoni F."/>
            <person name="Magnuson J."/>
            <person name="Mondo S."/>
            <person name="Nolan M."/>
            <person name="Ohm R."/>
            <person name="Pangilinan J."/>
            <person name="Park H.-J."/>
            <person name="Ramirez L."/>
            <person name="Alfaro M."/>
            <person name="Sun H."/>
            <person name="Tritt A."/>
            <person name="Yoshinaga Y."/>
            <person name="Zwiers L.-H."/>
            <person name="Turgeon B."/>
            <person name="Goodwin S."/>
            <person name="Spatafora J."/>
            <person name="Crous P."/>
            <person name="Grigoriev I."/>
        </authorList>
    </citation>
    <scope>NUCLEOTIDE SEQUENCE</scope>
    <source>
        <strain evidence="2">CBS 109.77</strain>
    </source>
</reference>
<dbReference type="AlphaFoldDB" id="A0A6A6X0S3"/>
<protein>
    <recommendedName>
        <fullName evidence="4">NTF2-like protein</fullName>
    </recommendedName>
</protein>
<dbReference type="Proteomes" id="UP000799757">
    <property type="component" value="Unassembled WGS sequence"/>
</dbReference>
<accession>A0A6A6X0S3</accession>